<reference evidence="1" key="1">
    <citation type="submission" date="2020-05" db="EMBL/GenBank/DDBJ databases">
        <authorList>
            <person name="Chiriac C."/>
            <person name="Salcher M."/>
            <person name="Ghai R."/>
            <person name="Kavagutti S V."/>
        </authorList>
    </citation>
    <scope>NUCLEOTIDE SEQUENCE</scope>
</reference>
<sequence length="105" mass="12296">MISQRDIEKALDFLRDSAETAAINRSNRVYMEEYRKSLKAQLMSENLDMPVNAQEREAYKNVAYVTHLEAMKEAIYQDEKLRFLMEAAKIKISAWQTMEKSQSNV</sequence>
<protein>
    <submittedName>
        <fullName evidence="1">Uncharacterized protein</fullName>
    </submittedName>
</protein>
<organism evidence="1">
    <name type="scientific">uncultured Caudovirales phage</name>
    <dbReference type="NCBI Taxonomy" id="2100421"/>
    <lineage>
        <taxon>Viruses</taxon>
        <taxon>Duplodnaviria</taxon>
        <taxon>Heunggongvirae</taxon>
        <taxon>Uroviricota</taxon>
        <taxon>Caudoviricetes</taxon>
        <taxon>Peduoviridae</taxon>
        <taxon>Maltschvirus</taxon>
        <taxon>Maltschvirus maltsch</taxon>
    </lineage>
</organism>
<name>A0A6J7VM48_9CAUD</name>
<accession>A0A6J7VM48</accession>
<proteinExistence type="predicted"/>
<dbReference type="EMBL" id="LR798192">
    <property type="protein sequence ID" value="CAB5079655.1"/>
    <property type="molecule type" value="Genomic_DNA"/>
</dbReference>
<gene>
    <name evidence="1" type="ORF">UFOVP146_64</name>
</gene>
<evidence type="ECO:0000313" key="1">
    <source>
        <dbReference type="EMBL" id="CAB5079655.1"/>
    </source>
</evidence>